<dbReference type="OMA" id="EDCCIRN"/>
<dbReference type="VEuPathDB" id="FungiDB:GW608_M10043"/>
<proteinExistence type="predicted"/>
<comment type="caution">
    <text evidence="6">The sequence shown here is derived from an EMBL/GenBank/DDBJ whole genome shotgun (WGS) entry which is preliminary data.</text>
</comment>
<evidence type="ECO:0000313" key="7">
    <source>
        <dbReference type="Proteomes" id="UP000054886"/>
    </source>
</evidence>
<keyword evidence="4" id="KW-0539">Nucleus</keyword>
<dbReference type="Proteomes" id="UP000054886">
    <property type="component" value="Unassembled WGS sequence"/>
</dbReference>
<evidence type="ECO:0000256" key="5">
    <source>
        <dbReference type="SAM" id="MobiDB-lite"/>
    </source>
</evidence>
<dbReference type="InterPro" id="IPR046347">
    <property type="entry name" value="bZIP_sf"/>
</dbReference>
<organism evidence="6 7">
    <name type="scientific">Candida glabrata</name>
    <name type="common">Yeast</name>
    <name type="synonym">Torulopsis glabrata</name>
    <dbReference type="NCBI Taxonomy" id="5478"/>
    <lineage>
        <taxon>Eukaryota</taxon>
        <taxon>Fungi</taxon>
        <taxon>Dikarya</taxon>
        <taxon>Ascomycota</taxon>
        <taxon>Saccharomycotina</taxon>
        <taxon>Saccharomycetes</taxon>
        <taxon>Saccharomycetales</taxon>
        <taxon>Saccharomycetaceae</taxon>
        <taxon>Nakaseomyces</taxon>
    </lineage>
</organism>
<dbReference type="PROSITE" id="PS00036">
    <property type="entry name" value="BZIP_BASIC"/>
    <property type="match status" value="1"/>
</dbReference>
<dbReference type="PROSITE" id="PS50217">
    <property type="entry name" value="BZIP"/>
    <property type="match status" value="1"/>
</dbReference>
<dbReference type="Gene3D" id="1.20.5.170">
    <property type="match status" value="1"/>
</dbReference>
<dbReference type="SUPFAM" id="SSF57959">
    <property type="entry name" value="Leucine zipper domain"/>
    <property type="match status" value="1"/>
</dbReference>
<evidence type="ECO:0000256" key="3">
    <source>
        <dbReference type="ARBA" id="ARBA00023163"/>
    </source>
</evidence>
<dbReference type="PhylomeDB" id="A0A0W0DQ37"/>
<comment type="subcellular location">
    <subcellularLocation>
        <location evidence="1">Nucleus</location>
    </subcellularLocation>
</comment>
<dbReference type="VEuPathDB" id="FungiDB:GWK60_M10043"/>
<dbReference type="CDD" id="cd14688">
    <property type="entry name" value="bZIP_YAP"/>
    <property type="match status" value="1"/>
</dbReference>
<dbReference type="PANTHER" id="PTHR40621">
    <property type="entry name" value="TRANSCRIPTION FACTOR KAPC-RELATED"/>
    <property type="match status" value="1"/>
</dbReference>
<sequence>MNNEPFDILGLMQGPHFSNSGDDIYTNGRMEVKYPPIGIDDEGQNISGNGIGLDYAPFTPAGLSGSGQSAMANFQQQNNINSAGFQTQLTPSNIELHNNLQNLRTPPDIIKTEQSISPNLDFSTSINGNFNTNNSISGDSNNDKLNTTARSTFSHHRENSNPGDNIDDKKKAQNRAAQRAFRERKEAKFKELQRKVRESEIDRDQLLKELEKLRKWNMEINAENRKLLQKERLGNNGVYSGNMECSSSQSLPNMEQTTYIFPSTNECFEQSINQKNLRDKNPEQIFERKPVYSAAGRFLQYEDEYPDDVLLTVPETWEYLSQLSENEEFDVHEVMERLVGLEQCHPSGPAYSKQRIDNLVKQSIENNR</sequence>
<protein>
    <submittedName>
        <fullName evidence="6">AP-1-like transcription factor YAP3</fullName>
    </submittedName>
</protein>
<gene>
    <name evidence="6" type="ORF">AO440_004288</name>
</gene>
<dbReference type="OrthoDB" id="4940293at2759"/>
<keyword evidence="3" id="KW-0804">Transcription</keyword>
<evidence type="ECO:0000256" key="1">
    <source>
        <dbReference type="ARBA" id="ARBA00004123"/>
    </source>
</evidence>
<reference evidence="6 7" key="1">
    <citation type="submission" date="2015-10" db="EMBL/GenBank/DDBJ databases">
        <title>Draft genomes sequences of Candida glabrata isolates 1A, 1B, 2A, 2B, 3A and 3B.</title>
        <authorList>
            <person name="Haavelsrud O.E."/>
            <person name="Gaustad P."/>
        </authorList>
    </citation>
    <scope>NUCLEOTIDE SEQUENCE [LARGE SCALE GENOMIC DNA]</scope>
    <source>
        <strain evidence="6">910700640</strain>
    </source>
</reference>
<feature type="compositionally biased region" description="Polar residues" evidence="5">
    <location>
        <begin position="133"/>
        <end position="152"/>
    </location>
</feature>
<evidence type="ECO:0000256" key="2">
    <source>
        <dbReference type="ARBA" id="ARBA00023015"/>
    </source>
</evidence>
<dbReference type="InterPro" id="IPR004827">
    <property type="entry name" value="bZIP"/>
</dbReference>
<dbReference type="SMART" id="SM00338">
    <property type="entry name" value="BRLZ"/>
    <property type="match status" value="1"/>
</dbReference>
<dbReference type="GO" id="GO:0000976">
    <property type="term" value="F:transcription cis-regulatory region binding"/>
    <property type="evidence" value="ECO:0007669"/>
    <property type="project" value="InterPro"/>
</dbReference>
<name>A0A0W0DQ37_CANGB</name>
<dbReference type="VEuPathDB" id="FungiDB:GVI51_M10065"/>
<feature type="region of interest" description="Disordered" evidence="5">
    <location>
        <begin position="133"/>
        <end position="185"/>
    </location>
</feature>
<evidence type="ECO:0000256" key="4">
    <source>
        <dbReference type="ARBA" id="ARBA00023242"/>
    </source>
</evidence>
<dbReference type="VEuPathDB" id="FungiDB:B1J91_M10087g"/>
<dbReference type="GO" id="GO:0001228">
    <property type="term" value="F:DNA-binding transcription activator activity, RNA polymerase II-specific"/>
    <property type="evidence" value="ECO:0007669"/>
    <property type="project" value="TreeGrafter"/>
</dbReference>
<dbReference type="GO" id="GO:0090575">
    <property type="term" value="C:RNA polymerase II transcription regulator complex"/>
    <property type="evidence" value="ECO:0007669"/>
    <property type="project" value="TreeGrafter"/>
</dbReference>
<dbReference type="InterPro" id="IPR050936">
    <property type="entry name" value="AP-1-like"/>
</dbReference>
<dbReference type="EMBL" id="LLZZ01000128">
    <property type="protein sequence ID" value="KTB01935.1"/>
    <property type="molecule type" value="Genomic_DNA"/>
</dbReference>
<dbReference type="AlphaFoldDB" id="A0A0W0DQ37"/>
<evidence type="ECO:0000313" key="6">
    <source>
        <dbReference type="EMBL" id="KTB01935.1"/>
    </source>
</evidence>
<accession>A0A0W0DQ37</accession>
<keyword evidence="2" id="KW-0805">Transcription regulation</keyword>
<dbReference type="PANTHER" id="PTHR40621:SF8">
    <property type="entry name" value="AP-1-LIKE TRANSCRIPTION FACTOR YAP3"/>
    <property type="match status" value="1"/>
</dbReference>
<dbReference type="VEuPathDB" id="FungiDB:CAGL0M10087g"/>